<keyword evidence="5" id="KW-0732">Signal</keyword>
<dbReference type="GO" id="GO:0016787">
    <property type="term" value="F:hydrolase activity"/>
    <property type="evidence" value="ECO:0007669"/>
    <property type="project" value="UniProtKB-KW"/>
</dbReference>
<keyword evidence="8" id="KW-1185">Reference proteome</keyword>
<feature type="domain" description="GH26" evidence="6">
    <location>
        <begin position="71"/>
        <end position="365"/>
    </location>
</feature>
<feature type="chain" id="PRO_5047027153" evidence="5">
    <location>
        <begin position="26"/>
        <end position="369"/>
    </location>
</feature>
<dbReference type="EMBL" id="JBHLZP010000161">
    <property type="protein sequence ID" value="MFB9834832.1"/>
    <property type="molecule type" value="Genomic_DNA"/>
</dbReference>
<feature type="active site" description="Nucleophile" evidence="4">
    <location>
        <position position="317"/>
    </location>
</feature>
<dbReference type="InterPro" id="IPR022790">
    <property type="entry name" value="GH26_dom"/>
</dbReference>
<dbReference type="RefSeq" id="WP_378205185.1">
    <property type="nucleotide sequence ID" value="NZ_JBHLZP010000161.1"/>
</dbReference>
<evidence type="ECO:0000256" key="3">
    <source>
        <dbReference type="ARBA" id="ARBA00023295"/>
    </source>
</evidence>
<dbReference type="PANTHER" id="PTHR40079">
    <property type="entry name" value="MANNAN ENDO-1,4-BETA-MANNOSIDASE E-RELATED"/>
    <property type="match status" value="1"/>
</dbReference>
<comment type="similarity">
    <text evidence="1 4">Belongs to the glycosyl hydrolase 26 family.</text>
</comment>
<accession>A0ABV5YK82</accession>
<reference evidence="7 8" key="1">
    <citation type="submission" date="2024-09" db="EMBL/GenBank/DDBJ databases">
        <authorList>
            <person name="Sun Q."/>
            <person name="Mori K."/>
        </authorList>
    </citation>
    <scope>NUCLEOTIDE SEQUENCE [LARGE SCALE GENOMIC DNA]</scope>
    <source>
        <strain evidence="7 8">TBRC 0563</strain>
    </source>
</reference>
<dbReference type="PRINTS" id="PR00739">
    <property type="entry name" value="GLHYDRLASE26"/>
</dbReference>
<evidence type="ECO:0000256" key="5">
    <source>
        <dbReference type="SAM" id="SignalP"/>
    </source>
</evidence>
<proteinExistence type="inferred from homology"/>
<comment type="caution">
    <text evidence="7">The sequence shown here is derived from an EMBL/GenBank/DDBJ whole genome shotgun (WGS) entry which is preliminary data.</text>
</comment>
<feature type="active site" description="Proton donor" evidence="4">
    <location>
        <position position="222"/>
    </location>
</feature>
<dbReference type="SUPFAM" id="SSF51445">
    <property type="entry name" value="(Trans)glycosidases"/>
    <property type="match status" value="1"/>
</dbReference>
<dbReference type="PANTHER" id="PTHR40079:SF4">
    <property type="entry name" value="GH26 DOMAIN-CONTAINING PROTEIN-RELATED"/>
    <property type="match status" value="1"/>
</dbReference>
<evidence type="ECO:0000256" key="2">
    <source>
        <dbReference type="ARBA" id="ARBA00022801"/>
    </source>
</evidence>
<evidence type="ECO:0000313" key="8">
    <source>
        <dbReference type="Proteomes" id="UP001589627"/>
    </source>
</evidence>
<evidence type="ECO:0000313" key="7">
    <source>
        <dbReference type="EMBL" id="MFB9834832.1"/>
    </source>
</evidence>
<keyword evidence="3 4" id="KW-0326">Glycosidase</keyword>
<name>A0ABV5YK82_9ACTN</name>
<evidence type="ECO:0000256" key="1">
    <source>
        <dbReference type="ARBA" id="ARBA00007754"/>
    </source>
</evidence>
<protein>
    <submittedName>
        <fullName evidence="7">Glycosyl hydrolase</fullName>
    </submittedName>
</protein>
<sequence>MRLPHRTVYAAVVLLAALGPVAAGATGTVATAGARPVADAIAPAHGRPIAPAHGRSAASAALRPGVVRPAATAANVVAYLNTISGAHTVSGQHNREPNASPALWTGKVHDITGVYPGLWGGDFLYSQDDIALRSTMVAEARNERNAGSLVALMWHMCPPTMSEPCGWESGVESHLTDNQWSELVTNGTALNNAWKARLDAIVPYLQGLKDAGVPVLWRVLHEMNDGWAWWGGRPGPGGSAKLYQITHDYLVGTKGLTNLIWVWNVKDLNPGTIASYYPGASYVDVATLDSWNNAFPPSQYYQTMQSVAPGKPIALAEVGRLPTPAQLAAQPKWTYFMVWAEYLTNDNSDDAIKATYYDYQVLHRGDIHL</sequence>
<keyword evidence="2 4" id="KW-0378">Hydrolase</keyword>
<gene>
    <name evidence="7" type="ORF">ACFFNX_21840</name>
</gene>
<dbReference type="Pfam" id="PF02156">
    <property type="entry name" value="Glyco_hydro_26"/>
    <property type="match status" value="1"/>
</dbReference>
<dbReference type="Proteomes" id="UP001589627">
    <property type="component" value="Unassembled WGS sequence"/>
</dbReference>
<dbReference type="Gene3D" id="3.20.20.80">
    <property type="entry name" value="Glycosidases"/>
    <property type="match status" value="1"/>
</dbReference>
<evidence type="ECO:0000256" key="4">
    <source>
        <dbReference type="PROSITE-ProRule" id="PRU01100"/>
    </source>
</evidence>
<feature type="signal peptide" evidence="5">
    <location>
        <begin position="1"/>
        <end position="25"/>
    </location>
</feature>
<dbReference type="InterPro" id="IPR017853">
    <property type="entry name" value="GH"/>
</dbReference>
<evidence type="ECO:0000259" key="6">
    <source>
        <dbReference type="PROSITE" id="PS51764"/>
    </source>
</evidence>
<dbReference type="InterPro" id="IPR000805">
    <property type="entry name" value="Glyco_hydro_26"/>
</dbReference>
<dbReference type="PROSITE" id="PS51764">
    <property type="entry name" value="GH26"/>
    <property type="match status" value="1"/>
</dbReference>
<organism evidence="7 8">
    <name type="scientific">Actinoallomurus acaciae</name>
    <dbReference type="NCBI Taxonomy" id="502577"/>
    <lineage>
        <taxon>Bacteria</taxon>
        <taxon>Bacillati</taxon>
        <taxon>Actinomycetota</taxon>
        <taxon>Actinomycetes</taxon>
        <taxon>Streptosporangiales</taxon>
        <taxon>Thermomonosporaceae</taxon>
        <taxon>Actinoallomurus</taxon>
    </lineage>
</organism>